<dbReference type="GO" id="GO:0005634">
    <property type="term" value="C:nucleus"/>
    <property type="evidence" value="ECO:0007669"/>
    <property type="project" value="TreeGrafter"/>
</dbReference>
<dbReference type="PANTHER" id="PTHR10629">
    <property type="entry name" value="CYTOSINE-SPECIFIC METHYLTRANSFERASE"/>
    <property type="match status" value="1"/>
</dbReference>
<evidence type="ECO:0000256" key="5">
    <source>
        <dbReference type="PROSITE-ProRule" id="PRU01016"/>
    </source>
</evidence>
<feature type="active site" evidence="5">
    <location>
        <position position="173"/>
    </location>
</feature>
<evidence type="ECO:0000256" key="3">
    <source>
        <dbReference type="ARBA" id="ARBA00022679"/>
    </source>
</evidence>
<dbReference type="EC" id="2.1.1.37" evidence="1"/>
<name>A0AA36MVJ9_9DINO</name>
<dbReference type="GO" id="GO:0032259">
    <property type="term" value="P:methylation"/>
    <property type="evidence" value="ECO:0007669"/>
    <property type="project" value="UniProtKB-KW"/>
</dbReference>
<sequence>MVCAKEREKGVAGSKVDSKASKAEKEALCEARLRDLEERRASAPRALGAMVRSMLGKLRGLELADDMGLPKSLLQKQVLRIGTMCSGTDAPVLVARALEKELRACGSEVSFQHAFSVEFDAAKQEFLKANFPDCPLLFRDCTQMGRKRAFEVLSRQPQPVPGDLDILVAGFSCKDLSFMNSYRKTLQEMGQSGSTLRGVLDYAERYRPRLILLENVWAIAKSNSCGFRQVDLVMEGLKARGYAAGFRLLNSCDYFLPQIRHRIWMWAIRIDAAPDESALSEAARERAELATRQVESKYNDILVALEEPCALHFEDYMLDDDHPIVRAHFQWMKSLQRRSVLKKKRGAKLDWTEKYDSHRTRNDYQYDRPYTAVRDADFLQVLNERERELLDLKCLDVMNEQGKDPRTVPMLWELSQSVERVPGVRVRRDRQNYATCILPGMLWHSSRHRWVLGIEKLALQGIFAEDLRDTNFPQKLLGDLAGNAFTTSVCAANMIAIIACAGAMNGSP</sequence>
<gene>
    <name evidence="7" type="ORF">EVOR1521_LOCUS9472</name>
</gene>
<dbReference type="PROSITE" id="PS51679">
    <property type="entry name" value="SAM_MT_C5"/>
    <property type="match status" value="1"/>
</dbReference>
<keyword evidence="2 5" id="KW-0489">Methyltransferase</keyword>
<evidence type="ECO:0000313" key="7">
    <source>
        <dbReference type="EMBL" id="CAJ1381944.1"/>
    </source>
</evidence>
<dbReference type="GO" id="GO:0003886">
    <property type="term" value="F:DNA (cytosine-5-)-methyltransferase activity"/>
    <property type="evidence" value="ECO:0007669"/>
    <property type="project" value="UniProtKB-EC"/>
</dbReference>
<dbReference type="InterPro" id="IPR029063">
    <property type="entry name" value="SAM-dependent_MTases_sf"/>
</dbReference>
<protein>
    <recommendedName>
        <fullName evidence="1">DNA (cytosine-5-)-methyltransferase</fullName>
        <ecNumber evidence="1">2.1.1.37</ecNumber>
    </recommendedName>
</protein>
<keyword evidence="3 5" id="KW-0808">Transferase</keyword>
<dbReference type="EMBL" id="CAUJNA010000857">
    <property type="protein sequence ID" value="CAJ1381944.1"/>
    <property type="molecule type" value="Genomic_DNA"/>
</dbReference>
<dbReference type="AlphaFoldDB" id="A0AA36MVJ9"/>
<feature type="region of interest" description="Disordered" evidence="6">
    <location>
        <begin position="1"/>
        <end position="24"/>
    </location>
</feature>
<dbReference type="PANTHER" id="PTHR10629:SF52">
    <property type="entry name" value="DNA (CYTOSINE-5)-METHYLTRANSFERASE 1"/>
    <property type="match status" value="1"/>
</dbReference>
<dbReference type="Proteomes" id="UP001178507">
    <property type="component" value="Unassembled WGS sequence"/>
</dbReference>
<comment type="similarity">
    <text evidence="5">Belongs to the class I-like SAM-binding methyltransferase superfamily. C5-methyltransferase family.</text>
</comment>
<dbReference type="GO" id="GO:0044027">
    <property type="term" value="P:negative regulation of gene expression via chromosomal CpG island methylation"/>
    <property type="evidence" value="ECO:0007669"/>
    <property type="project" value="TreeGrafter"/>
</dbReference>
<dbReference type="SUPFAM" id="SSF53335">
    <property type="entry name" value="S-adenosyl-L-methionine-dependent methyltransferases"/>
    <property type="match status" value="1"/>
</dbReference>
<organism evidence="7 8">
    <name type="scientific">Effrenium voratum</name>
    <dbReference type="NCBI Taxonomy" id="2562239"/>
    <lineage>
        <taxon>Eukaryota</taxon>
        <taxon>Sar</taxon>
        <taxon>Alveolata</taxon>
        <taxon>Dinophyceae</taxon>
        <taxon>Suessiales</taxon>
        <taxon>Symbiodiniaceae</taxon>
        <taxon>Effrenium</taxon>
    </lineage>
</organism>
<dbReference type="InterPro" id="IPR050390">
    <property type="entry name" value="C5-Methyltransferase"/>
</dbReference>
<evidence type="ECO:0000256" key="4">
    <source>
        <dbReference type="ARBA" id="ARBA00022691"/>
    </source>
</evidence>
<evidence type="ECO:0000313" key="8">
    <source>
        <dbReference type="Proteomes" id="UP001178507"/>
    </source>
</evidence>
<reference evidence="7" key="1">
    <citation type="submission" date="2023-08" db="EMBL/GenBank/DDBJ databases">
        <authorList>
            <person name="Chen Y."/>
            <person name="Shah S."/>
            <person name="Dougan E. K."/>
            <person name="Thang M."/>
            <person name="Chan C."/>
        </authorList>
    </citation>
    <scope>NUCLEOTIDE SEQUENCE</scope>
</reference>
<comment type="caution">
    <text evidence="7">The sequence shown here is derived from an EMBL/GenBank/DDBJ whole genome shotgun (WGS) entry which is preliminary data.</text>
</comment>
<dbReference type="GO" id="GO:0003677">
    <property type="term" value="F:DNA binding"/>
    <property type="evidence" value="ECO:0007669"/>
    <property type="project" value="TreeGrafter"/>
</dbReference>
<dbReference type="Gene3D" id="3.40.50.150">
    <property type="entry name" value="Vaccinia Virus protein VP39"/>
    <property type="match status" value="1"/>
</dbReference>
<accession>A0AA36MVJ9</accession>
<evidence type="ECO:0000256" key="6">
    <source>
        <dbReference type="SAM" id="MobiDB-lite"/>
    </source>
</evidence>
<dbReference type="InterPro" id="IPR001525">
    <property type="entry name" value="C5_MeTfrase"/>
</dbReference>
<evidence type="ECO:0000256" key="2">
    <source>
        <dbReference type="ARBA" id="ARBA00022603"/>
    </source>
</evidence>
<proteinExistence type="inferred from homology"/>
<keyword evidence="8" id="KW-1185">Reference proteome</keyword>
<dbReference type="Pfam" id="PF00145">
    <property type="entry name" value="DNA_methylase"/>
    <property type="match status" value="1"/>
</dbReference>
<keyword evidence="4 5" id="KW-0949">S-adenosyl-L-methionine</keyword>
<evidence type="ECO:0000256" key="1">
    <source>
        <dbReference type="ARBA" id="ARBA00011975"/>
    </source>
</evidence>